<evidence type="ECO:0000313" key="1">
    <source>
        <dbReference type="EMBL" id="VVO88595.1"/>
    </source>
</evidence>
<dbReference type="EMBL" id="CABVIE010000006">
    <property type="protein sequence ID" value="VVO88595.1"/>
    <property type="molecule type" value="Genomic_DNA"/>
</dbReference>
<dbReference type="RefSeq" id="WP_150757755.1">
    <property type="nucleotide sequence ID" value="NZ_CABVIE010000006.1"/>
</dbReference>
<accession>A0A8H2RIZ0</accession>
<proteinExistence type="predicted"/>
<gene>
    <name evidence="1" type="ORF">PS900_02202</name>
</gene>
<evidence type="ECO:0000313" key="2">
    <source>
        <dbReference type="Proteomes" id="UP000325723"/>
    </source>
</evidence>
<sequence>MFQDPDFQQSFAATLSINNKPVVLAQKLLQKKLDEPEATEEQRRIYREELEYTHNLLTFGDGVTPVLFFFGYHDGVYIIEINDNDRYDNTASMEGSLRNWTLFDGTDPTYFRIKNAEGDTLKMTDLSDQHDILLYSGPQERPVCTYGELPYVQVITDLPNRGGQLAAFRVNITKRYS</sequence>
<protein>
    <submittedName>
        <fullName evidence="1">Uncharacterized protein</fullName>
    </submittedName>
</protein>
<dbReference type="Proteomes" id="UP000325723">
    <property type="component" value="Unassembled WGS sequence"/>
</dbReference>
<reference evidence="1 2" key="1">
    <citation type="submission" date="2019-09" db="EMBL/GenBank/DDBJ databases">
        <authorList>
            <person name="Chandra G."/>
            <person name="Truman W A."/>
        </authorList>
    </citation>
    <scope>NUCLEOTIDE SEQUENCE [LARGE SCALE GENOMIC DNA]</scope>
    <source>
        <strain evidence="1">PS900</strain>
    </source>
</reference>
<organism evidence="1 2">
    <name type="scientific">Pseudomonas fluorescens</name>
    <dbReference type="NCBI Taxonomy" id="294"/>
    <lineage>
        <taxon>Bacteria</taxon>
        <taxon>Pseudomonadati</taxon>
        <taxon>Pseudomonadota</taxon>
        <taxon>Gammaproteobacteria</taxon>
        <taxon>Pseudomonadales</taxon>
        <taxon>Pseudomonadaceae</taxon>
        <taxon>Pseudomonas</taxon>
    </lineage>
</organism>
<comment type="caution">
    <text evidence="1">The sequence shown here is derived from an EMBL/GenBank/DDBJ whole genome shotgun (WGS) entry which is preliminary data.</text>
</comment>
<name>A0A8H2RIZ0_PSEFL</name>
<dbReference type="AlphaFoldDB" id="A0A8H2RIZ0"/>